<dbReference type="GO" id="GO:0004140">
    <property type="term" value="F:dephospho-CoA kinase activity"/>
    <property type="evidence" value="ECO:0007669"/>
    <property type="project" value="TreeGrafter"/>
</dbReference>
<sequence>MLLVISELEAYTIASLEKTLNEVLQYTKTDLYILVVTETKPLTISSLTDQLEHIYNVAFKLNDDIKEGKTITVILNDENYDASVAAELWSSMMYSSKVDLTLIPKPYHAHISSDSMKQLSPSYSSSLKPKHEKYRLCNPNAHFKSIPVVAVGGTFDHLHDGHKILLTVSAFLTSKTLIVGVTGSELLRNKKYAEYMQTYDQRVNNVRQFIRCVRPSLSPSIYEINDVCGPTTQIEQIDALVVSLESVKGGDFVNSKRRELGWKELDVYTIGVVGSDDETSFTNKLSSTDYRRVKYLKNKSDV</sequence>
<name>A0A4T0X1V7_9ASCO</name>
<dbReference type="CDD" id="cd02164">
    <property type="entry name" value="PPAT_CoAS"/>
    <property type="match status" value="1"/>
</dbReference>
<gene>
    <name evidence="2" type="ORF">CANINC_002818</name>
</gene>
<dbReference type="AlphaFoldDB" id="A0A4T0X1V7"/>
<dbReference type="EMBL" id="SELW01000466">
    <property type="protein sequence ID" value="TID26191.1"/>
    <property type="molecule type" value="Genomic_DNA"/>
</dbReference>
<accession>A0A4T0X1V7</accession>
<evidence type="ECO:0000259" key="1">
    <source>
        <dbReference type="Pfam" id="PF01467"/>
    </source>
</evidence>
<organism evidence="2 3">
    <name type="scientific">Pichia inconspicua</name>
    <dbReference type="NCBI Taxonomy" id="52247"/>
    <lineage>
        <taxon>Eukaryota</taxon>
        <taxon>Fungi</taxon>
        <taxon>Dikarya</taxon>
        <taxon>Ascomycota</taxon>
        <taxon>Saccharomycotina</taxon>
        <taxon>Pichiomycetes</taxon>
        <taxon>Pichiales</taxon>
        <taxon>Pichiaceae</taxon>
        <taxon>Pichia</taxon>
    </lineage>
</organism>
<dbReference type="STRING" id="52247.A0A4T0X1V7"/>
<dbReference type="OrthoDB" id="330671at2759"/>
<dbReference type="PANTHER" id="PTHR10695">
    <property type="entry name" value="DEPHOSPHO-COA KINASE-RELATED"/>
    <property type="match status" value="1"/>
</dbReference>
<feature type="domain" description="Cytidyltransferase-like" evidence="1">
    <location>
        <begin position="151"/>
        <end position="292"/>
    </location>
</feature>
<dbReference type="Proteomes" id="UP000307173">
    <property type="component" value="Unassembled WGS sequence"/>
</dbReference>
<dbReference type="PANTHER" id="PTHR10695:SF46">
    <property type="entry name" value="BIFUNCTIONAL COENZYME A SYNTHASE-RELATED"/>
    <property type="match status" value="1"/>
</dbReference>
<proteinExistence type="predicted"/>
<dbReference type="InterPro" id="IPR014729">
    <property type="entry name" value="Rossmann-like_a/b/a_fold"/>
</dbReference>
<reference evidence="2 3" key="1">
    <citation type="journal article" date="2019" name="Front. Genet.">
        <title>Whole-Genome Sequencing of the Opportunistic Yeast Pathogen Candida inconspicua Uncovers Its Hybrid Origin.</title>
        <authorList>
            <person name="Mixao V."/>
            <person name="Hansen A.P."/>
            <person name="Saus E."/>
            <person name="Boekhout T."/>
            <person name="Lass-Florl C."/>
            <person name="Gabaldon T."/>
        </authorList>
    </citation>
    <scope>NUCLEOTIDE SEQUENCE [LARGE SCALE GENOMIC DNA]</scope>
    <source>
        <strain evidence="2 3">CBS 180</strain>
    </source>
</reference>
<dbReference type="Pfam" id="PF01467">
    <property type="entry name" value="CTP_transf_like"/>
    <property type="match status" value="1"/>
</dbReference>
<protein>
    <recommendedName>
        <fullName evidence="1">Cytidyltransferase-like domain-containing protein</fullName>
    </recommendedName>
</protein>
<dbReference type="GO" id="GO:0015937">
    <property type="term" value="P:coenzyme A biosynthetic process"/>
    <property type="evidence" value="ECO:0007669"/>
    <property type="project" value="TreeGrafter"/>
</dbReference>
<keyword evidence="3" id="KW-1185">Reference proteome</keyword>
<comment type="caution">
    <text evidence="2">The sequence shown here is derived from an EMBL/GenBank/DDBJ whole genome shotgun (WGS) entry which is preliminary data.</text>
</comment>
<dbReference type="InterPro" id="IPR004821">
    <property type="entry name" value="Cyt_trans-like"/>
</dbReference>
<evidence type="ECO:0000313" key="3">
    <source>
        <dbReference type="Proteomes" id="UP000307173"/>
    </source>
</evidence>
<dbReference type="Gene3D" id="3.40.50.620">
    <property type="entry name" value="HUPs"/>
    <property type="match status" value="1"/>
</dbReference>
<dbReference type="SUPFAM" id="SSF52374">
    <property type="entry name" value="Nucleotidylyl transferase"/>
    <property type="match status" value="1"/>
</dbReference>
<dbReference type="NCBIfam" id="NF001985">
    <property type="entry name" value="PRK00777.1"/>
    <property type="match status" value="1"/>
</dbReference>
<evidence type="ECO:0000313" key="2">
    <source>
        <dbReference type="EMBL" id="TID26191.1"/>
    </source>
</evidence>